<reference evidence="2" key="1">
    <citation type="submission" date="2023-06" db="EMBL/GenBank/DDBJ databases">
        <title>Genome-scale phylogeny and comparative genomics of the fungal order Sordariales.</title>
        <authorList>
            <consortium name="Lawrence Berkeley National Laboratory"/>
            <person name="Hensen N."/>
            <person name="Bonometti L."/>
            <person name="Westerberg I."/>
            <person name="Brannstrom I.O."/>
            <person name="Guillou S."/>
            <person name="Cros-Aarteil S."/>
            <person name="Calhoun S."/>
            <person name="Haridas S."/>
            <person name="Kuo A."/>
            <person name="Mondo S."/>
            <person name="Pangilinan J."/>
            <person name="Riley R."/>
            <person name="LaButti K."/>
            <person name="Andreopoulos B."/>
            <person name="Lipzen A."/>
            <person name="Chen C."/>
            <person name="Yanf M."/>
            <person name="Daum C."/>
            <person name="Ng V."/>
            <person name="Clum A."/>
            <person name="Steindorff A."/>
            <person name="Ohm R."/>
            <person name="Martin F."/>
            <person name="Silar P."/>
            <person name="Natvig D."/>
            <person name="Lalanne C."/>
            <person name="Gautier V."/>
            <person name="Ament-velasquez S.L."/>
            <person name="Kruys A."/>
            <person name="Hutchinson M.I."/>
            <person name="Powell A.J."/>
            <person name="Barry K."/>
            <person name="Miller A.N."/>
            <person name="Grigoriev I.V."/>
            <person name="Debuchy R."/>
            <person name="Gladieux P."/>
            <person name="Thoren M.H."/>
            <person name="Johannesson H."/>
        </authorList>
    </citation>
    <scope>NUCLEOTIDE SEQUENCE</scope>
    <source>
        <strain evidence="2">SMH3391-2</strain>
    </source>
</reference>
<keyword evidence="3" id="KW-1185">Reference proteome</keyword>
<evidence type="ECO:0000313" key="2">
    <source>
        <dbReference type="EMBL" id="KAK0609336.1"/>
    </source>
</evidence>
<accession>A0AA39TLC7</accession>
<evidence type="ECO:0000256" key="1">
    <source>
        <dbReference type="SAM" id="MobiDB-lite"/>
    </source>
</evidence>
<feature type="region of interest" description="Disordered" evidence="1">
    <location>
        <begin position="31"/>
        <end position="68"/>
    </location>
</feature>
<proteinExistence type="predicted"/>
<dbReference type="Proteomes" id="UP001174934">
    <property type="component" value="Unassembled WGS sequence"/>
</dbReference>
<sequence>MADQRSYRKVIYINGLNSDEQINTLKYGAASKSEPIASEPIASEPIASEPIASEPIASEPTENAAAPA</sequence>
<protein>
    <submittedName>
        <fullName evidence="2">Uncharacterized protein</fullName>
    </submittedName>
</protein>
<organism evidence="2 3">
    <name type="scientific">Bombardia bombarda</name>
    <dbReference type="NCBI Taxonomy" id="252184"/>
    <lineage>
        <taxon>Eukaryota</taxon>
        <taxon>Fungi</taxon>
        <taxon>Dikarya</taxon>
        <taxon>Ascomycota</taxon>
        <taxon>Pezizomycotina</taxon>
        <taxon>Sordariomycetes</taxon>
        <taxon>Sordariomycetidae</taxon>
        <taxon>Sordariales</taxon>
        <taxon>Lasiosphaeriaceae</taxon>
        <taxon>Bombardia</taxon>
    </lineage>
</organism>
<gene>
    <name evidence="2" type="ORF">B0T17DRAFT_621677</name>
</gene>
<dbReference type="EMBL" id="JAULSR010000014">
    <property type="protein sequence ID" value="KAK0609336.1"/>
    <property type="molecule type" value="Genomic_DNA"/>
</dbReference>
<dbReference type="AlphaFoldDB" id="A0AA39TLC7"/>
<comment type="caution">
    <text evidence="2">The sequence shown here is derived from an EMBL/GenBank/DDBJ whole genome shotgun (WGS) entry which is preliminary data.</text>
</comment>
<name>A0AA39TLC7_9PEZI</name>
<evidence type="ECO:0000313" key="3">
    <source>
        <dbReference type="Proteomes" id="UP001174934"/>
    </source>
</evidence>